<accession>A0A8T1QQD5</accession>
<name>A0A8T1QQD5_CARIL</name>
<evidence type="ECO:0000313" key="1">
    <source>
        <dbReference type="EMBL" id="KAG6656635.1"/>
    </source>
</evidence>
<comment type="caution">
    <text evidence="1">The sequence shown here is derived from an EMBL/GenBank/DDBJ whole genome shotgun (WGS) entry which is preliminary data.</text>
</comment>
<dbReference type="AlphaFoldDB" id="A0A8T1QQD5"/>
<keyword evidence="2" id="KW-1185">Reference proteome</keyword>
<gene>
    <name evidence="1" type="ORF">CIPAW_04G035800</name>
</gene>
<evidence type="ECO:0000313" key="2">
    <source>
        <dbReference type="Proteomes" id="UP000811609"/>
    </source>
</evidence>
<dbReference type="Proteomes" id="UP000811609">
    <property type="component" value="Chromosome 4"/>
</dbReference>
<sequence>MKNLALRSAASTCVIALAIKPLHPLAPLARHRRHLAPLSYH</sequence>
<organism evidence="1 2">
    <name type="scientific">Carya illinoinensis</name>
    <name type="common">Pecan</name>
    <dbReference type="NCBI Taxonomy" id="32201"/>
    <lineage>
        <taxon>Eukaryota</taxon>
        <taxon>Viridiplantae</taxon>
        <taxon>Streptophyta</taxon>
        <taxon>Embryophyta</taxon>
        <taxon>Tracheophyta</taxon>
        <taxon>Spermatophyta</taxon>
        <taxon>Magnoliopsida</taxon>
        <taxon>eudicotyledons</taxon>
        <taxon>Gunneridae</taxon>
        <taxon>Pentapetalae</taxon>
        <taxon>rosids</taxon>
        <taxon>fabids</taxon>
        <taxon>Fagales</taxon>
        <taxon>Juglandaceae</taxon>
        <taxon>Carya</taxon>
    </lineage>
</organism>
<protein>
    <submittedName>
        <fullName evidence="1">Uncharacterized protein</fullName>
    </submittedName>
</protein>
<reference evidence="1" key="1">
    <citation type="submission" date="2020-12" db="EMBL/GenBank/DDBJ databases">
        <title>WGS assembly of Carya illinoinensis cv. Pawnee.</title>
        <authorList>
            <person name="Platts A."/>
            <person name="Shu S."/>
            <person name="Wright S."/>
            <person name="Barry K."/>
            <person name="Edger P."/>
            <person name="Pires J.C."/>
            <person name="Schmutz J."/>
        </authorList>
    </citation>
    <scope>NUCLEOTIDE SEQUENCE</scope>
    <source>
        <tissue evidence="1">Leaf</tissue>
    </source>
</reference>
<proteinExistence type="predicted"/>
<dbReference type="EMBL" id="CM031812">
    <property type="protein sequence ID" value="KAG6656635.1"/>
    <property type="molecule type" value="Genomic_DNA"/>
</dbReference>